<dbReference type="HOGENOM" id="CLU_032616_0_1_10"/>
<evidence type="ECO:0000256" key="6">
    <source>
        <dbReference type="ARBA" id="ARBA00022741"/>
    </source>
</evidence>
<keyword evidence="6 10" id="KW-0547">Nucleotide-binding</keyword>
<dbReference type="EMBL" id="CP002542">
    <property type="protein sequence ID" value="AEA45579.1"/>
    <property type="molecule type" value="Genomic_DNA"/>
</dbReference>
<keyword evidence="8 10" id="KW-0460">Magnesium</keyword>
<dbReference type="AlphaFoldDB" id="F2IE15"/>
<feature type="binding site" evidence="10">
    <location>
        <begin position="11"/>
        <end position="16"/>
    </location>
    <ligand>
        <name>substrate</name>
    </ligand>
</feature>
<organism evidence="14 15">
    <name type="scientific">Fluviicola taffensis (strain DSM 16823 / NCIMB 13979 / RW262)</name>
    <dbReference type="NCBI Taxonomy" id="755732"/>
    <lineage>
        <taxon>Bacteria</taxon>
        <taxon>Pseudomonadati</taxon>
        <taxon>Bacteroidota</taxon>
        <taxon>Flavobacteriia</taxon>
        <taxon>Flavobacteriales</taxon>
        <taxon>Crocinitomicaceae</taxon>
        <taxon>Fluviicola</taxon>
    </lineage>
</organism>
<evidence type="ECO:0000256" key="11">
    <source>
        <dbReference type="RuleBase" id="RU003783"/>
    </source>
</evidence>
<dbReference type="InterPro" id="IPR039657">
    <property type="entry name" value="Dimethylallyltransferase"/>
</dbReference>
<dbReference type="Proteomes" id="UP000007463">
    <property type="component" value="Chromosome"/>
</dbReference>
<dbReference type="HAMAP" id="MF_00185">
    <property type="entry name" value="IPP_trans"/>
    <property type="match status" value="1"/>
</dbReference>
<dbReference type="EC" id="2.5.1.75" evidence="10"/>
<evidence type="ECO:0000256" key="8">
    <source>
        <dbReference type="ARBA" id="ARBA00022842"/>
    </source>
</evidence>
<evidence type="ECO:0000256" key="12">
    <source>
        <dbReference type="RuleBase" id="RU003784"/>
    </source>
</evidence>
<keyword evidence="15" id="KW-1185">Reference proteome</keyword>
<evidence type="ECO:0000256" key="4">
    <source>
        <dbReference type="ARBA" id="ARBA00022679"/>
    </source>
</evidence>
<dbReference type="STRING" id="755732.Fluta_3610"/>
<evidence type="ECO:0000256" key="2">
    <source>
        <dbReference type="ARBA" id="ARBA00003213"/>
    </source>
</evidence>
<evidence type="ECO:0000313" key="14">
    <source>
        <dbReference type="EMBL" id="AEA45579.1"/>
    </source>
</evidence>
<protein>
    <recommendedName>
        <fullName evidence="10">tRNA dimethylallyltransferase</fullName>
        <ecNumber evidence="10">2.5.1.75</ecNumber>
    </recommendedName>
    <alternativeName>
        <fullName evidence="10">Dimethylallyl diphosphate:tRNA dimethylallyltransferase</fullName>
        <shortName evidence="10">DMAPP:tRNA dimethylallyltransferase</shortName>
        <shortName evidence="10">DMATase</shortName>
    </alternativeName>
    <alternativeName>
        <fullName evidence="10">Isopentenyl-diphosphate:tRNA isopentenyltransferase</fullName>
        <shortName evidence="10">IPP transferase</shortName>
        <shortName evidence="10">IPPT</shortName>
        <shortName evidence="10">IPTase</shortName>
    </alternativeName>
</protein>
<gene>
    <name evidence="10" type="primary">miaA</name>
    <name evidence="14" type="ordered locus">Fluta_3610</name>
</gene>
<evidence type="ECO:0000256" key="5">
    <source>
        <dbReference type="ARBA" id="ARBA00022694"/>
    </source>
</evidence>
<evidence type="ECO:0000256" key="3">
    <source>
        <dbReference type="ARBA" id="ARBA00005842"/>
    </source>
</evidence>
<dbReference type="OrthoDB" id="9776390at2"/>
<proteinExistence type="inferred from homology"/>
<reference evidence="14 15" key="1">
    <citation type="journal article" date="2011" name="Stand. Genomic Sci.">
        <title>Complete genome sequence of the gliding freshwater bacterium Fluviicola taffensis type strain (RW262).</title>
        <authorList>
            <person name="Woyke T."/>
            <person name="Chertkov O."/>
            <person name="Lapidus A."/>
            <person name="Nolan M."/>
            <person name="Lucas S."/>
            <person name="Del Rio T.G."/>
            <person name="Tice H."/>
            <person name="Cheng J.F."/>
            <person name="Tapia R."/>
            <person name="Han C."/>
            <person name="Goodwin L."/>
            <person name="Pitluck S."/>
            <person name="Liolios K."/>
            <person name="Pagani I."/>
            <person name="Ivanova N."/>
            <person name="Huntemann M."/>
            <person name="Mavromatis K."/>
            <person name="Mikhailova N."/>
            <person name="Pati A."/>
            <person name="Chen A."/>
            <person name="Palaniappan K."/>
            <person name="Land M."/>
            <person name="Hauser L."/>
            <person name="Brambilla E.M."/>
            <person name="Rohde M."/>
            <person name="Mwirichia R."/>
            <person name="Sikorski J."/>
            <person name="Tindall B.J."/>
            <person name="Goker M."/>
            <person name="Bristow J."/>
            <person name="Eisen J.A."/>
            <person name="Markowitz V."/>
            <person name="Hugenholtz P."/>
            <person name="Klenk H.P."/>
            <person name="Kyrpides N.C."/>
        </authorList>
    </citation>
    <scope>NUCLEOTIDE SEQUENCE [LARGE SCALE GENOMIC DNA]</scope>
    <source>
        <strain evidence="15">DSM 16823 / RW262 / RW262</strain>
    </source>
</reference>
<evidence type="ECO:0000256" key="7">
    <source>
        <dbReference type="ARBA" id="ARBA00022840"/>
    </source>
</evidence>
<comment type="caution">
    <text evidence="10">Lacks conserved residue(s) required for the propagation of feature annotation.</text>
</comment>
<feature type="binding site" evidence="10">
    <location>
        <begin position="9"/>
        <end position="16"/>
    </location>
    <ligand>
        <name>ATP</name>
        <dbReference type="ChEBI" id="CHEBI:30616"/>
    </ligand>
</feature>
<dbReference type="KEGG" id="fte:Fluta_3610"/>
<dbReference type="Gene3D" id="1.10.20.140">
    <property type="match status" value="1"/>
</dbReference>
<comment type="subunit">
    <text evidence="10">Monomer.</text>
</comment>
<name>F2IE15_FLUTR</name>
<dbReference type="SUPFAM" id="SSF52540">
    <property type="entry name" value="P-loop containing nucleoside triphosphate hydrolases"/>
    <property type="match status" value="2"/>
</dbReference>
<sequence length="299" mass="34116">MQQLIVIEGPTASGKTALSVALAKALNTVVISADSRQFYKELSIGTAKPKVEEMEGIPHYFIDSHSISNPVSAAQFEFEAMNLIQNELFHHSSIILAGGSGMFIDALCIGLDLIPTDSEIQENLRVELQEKGLESLLEELKETDFDFYQEVDKQNPVRILRALEVIRATSKPFSAWRKKELPQRPFAVKRFVINHPRDILYDRINQRVDIMIEAGLIDEVKSVLEFRKFTALQTVGYKEVFDYLDGTIDLLTCTDKIKQHTRNYAKRQLTWFKKHPDTIWLEAKSTSEMVAEILQSIQK</sequence>
<dbReference type="NCBIfam" id="TIGR00174">
    <property type="entry name" value="miaA"/>
    <property type="match status" value="1"/>
</dbReference>
<keyword evidence="5 10" id="KW-0819">tRNA processing</keyword>
<dbReference type="GO" id="GO:0052381">
    <property type="term" value="F:tRNA dimethylallyltransferase activity"/>
    <property type="evidence" value="ECO:0007669"/>
    <property type="project" value="UniProtKB-UniRule"/>
</dbReference>
<reference evidence="15" key="2">
    <citation type="submission" date="2011-02" db="EMBL/GenBank/DDBJ databases">
        <title>The complete genome of Fluviicola taffensis DSM 16823.</title>
        <authorList>
            <consortium name="US DOE Joint Genome Institute (JGI-PGF)"/>
            <person name="Lucas S."/>
            <person name="Copeland A."/>
            <person name="Lapidus A."/>
            <person name="Bruce D."/>
            <person name="Goodwin L."/>
            <person name="Pitluck S."/>
            <person name="Kyrpides N."/>
            <person name="Mavromatis K."/>
            <person name="Ivanova N."/>
            <person name="Mikhailova N."/>
            <person name="Pagani I."/>
            <person name="Chertkov O."/>
            <person name="Detter J.C."/>
            <person name="Han C."/>
            <person name="Tapia R."/>
            <person name="Land M."/>
            <person name="Hauser L."/>
            <person name="Markowitz V."/>
            <person name="Cheng J.-F."/>
            <person name="Hugenholtz P."/>
            <person name="Woyke T."/>
            <person name="Wu D."/>
            <person name="Tindall B."/>
            <person name="Pomrenke H.G."/>
            <person name="Brambilla E."/>
            <person name="Klenk H.-P."/>
            <person name="Eisen J.A."/>
        </authorList>
    </citation>
    <scope>NUCLEOTIDE SEQUENCE [LARGE SCALE GENOMIC DNA]</scope>
    <source>
        <strain evidence="15">DSM 16823 / RW262 / RW262</strain>
    </source>
</reference>
<keyword evidence="7 10" id="KW-0067">ATP-binding</keyword>
<feature type="region of interest" description="Interaction with substrate tRNA" evidence="10">
    <location>
        <begin position="34"/>
        <end position="37"/>
    </location>
</feature>
<evidence type="ECO:0000313" key="15">
    <source>
        <dbReference type="Proteomes" id="UP000007463"/>
    </source>
</evidence>
<dbReference type="GO" id="GO:0006400">
    <property type="term" value="P:tRNA modification"/>
    <property type="evidence" value="ECO:0007669"/>
    <property type="project" value="TreeGrafter"/>
</dbReference>
<dbReference type="GO" id="GO:0005524">
    <property type="term" value="F:ATP binding"/>
    <property type="evidence" value="ECO:0007669"/>
    <property type="project" value="UniProtKB-UniRule"/>
</dbReference>
<dbReference type="PANTHER" id="PTHR11088:SF60">
    <property type="entry name" value="TRNA DIMETHYLALLYLTRANSFERASE"/>
    <property type="match status" value="1"/>
</dbReference>
<dbReference type="RefSeq" id="WP_013688346.1">
    <property type="nucleotide sequence ID" value="NC_015321.1"/>
</dbReference>
<comment type="cofactor">
    <cofactor evidence="1 10">
        <name>Mg(2+)</name>
        <dbReference type="ChEBI" id="CHEBI:18420"/>
    </cofactor>
</comment>
<comment type="similarity">
    <text evidence="3 10 13">Belongs to the IPP transferase family.</text>
</comment>
<dbReference type="InterPro" id="IPR018022">
    <property type="entry name" value="IPT"/>
</dbReference>
<dbReference type="eggNOG" id="COG0324">
    <property type="taxonomic scope" value="Bacteria"/>
</dbReference>
<dbReference type="Pfam" id="PF01715">
    <property type="entry name" value="IPPT"/>
    <property type="match status" value="1"/>
</dbReference>
<feature type="site" description="Interaction with substrate tRNA" evidence="10">
    <location>
        <position position="100"/>
    </location>
</feature>
<evidence type="ECO:0000256" key="10">
    <source>
        <dbReference type="HAMAP-Rule" id="MF_00185"/>
    </source>
</evidence>
<dbReference type="PANTHER" id="PTHR11088">
    <property type="entry name" value="TRNA DIMETHYLALLYLTRANSFERASE"/>
    <property type="match status" value="1"/>
</dbReference>
<evidence type="ECO:0000256" key="13">
    <source>
        <dbReference type="RuleBase" id="RU003785"/>
    </source>
</evidence>
<accession>F2IE15</accession>
<evidence type="ECO:0000256" key="9">
    <source>
        <dbReference type="ARBA" id="ARBA00049563"/>
    </source>
</evidence>
<keyword evidence="4 10" id="KW-0808">Transferase</keyword>
<dbReference type="Gene3D" id="3.40.50.300">
    <property type="entry name" value="P-loop containing nucleotide triphosphate hydrolases"/>
    <property type="match status" value="1"/>
</dbReference>
<comment type="catalytic activity">
    <reaction evidence="9 10 11">
        <text>adenosine(37) in tRNA + dimethylallyl diphosphate = N(6)-dimethylallyladenosine(37) in tRNA + diphosphate</text>
        <dbReference type="Rhea" id="RHEA:26482"/>
        <dbReference type="Rhea" id="RHEA-COMP:10162"/>
        <dbReference type="Rhea" id="RHEA-COMP:10375"/>
        <dbReference type="ChEBI" id="CHEBI:33019"/>
        <dbReference type="ChEBI" id="CHEBI:57623"/>
        <dbReference type="ChEBI" id="CHEBI:74411"/>
        <dbReference type="ChEBI" id="CHEBI:74415"/>
        <dbReference type="EC" id="2.5.1.75"/>
    </reaction>
</comment>
<comment type="function">
    <text evidence="2 10 12">Catalyzes the transfer of a dimethylallyl group onto the adenine at position 37 in tRNAs that read codons beginning with uridine, leading to the formation of N6-(dimethylallyl)adenosine (i(6)A).</text>
</comment>
<dbReference type="InterPro" id="IPR027417">
    <property type="entry name" value="P-loop_NTPase"/>
</dbReference>
<evidence type="ECO:0000256" key="1">
    <source>
        <dbReference type="ARBA" id="ARBA00001946"/>
    </source>
</evidence>